<dbReference type="Proteomes" id="UP001164250">
    <property type="component" value="Chromosome 11"/>
</dbReference>
<proteinExistence type="predicted"/>
<organism evidence="1 2">
    <name type="scientific">Pistacia atlantica</name>
    <dbReference type="NCBI Taxonomy" id="434234"/>
    <lineage>
        <taxon>Eukaryota</taxon>
        <taxon>Viridiplantae</taxon>
        <taxon>Streptophyta</taxon>
        <taxon>Embryophyta</taxon>
        <taxon>Tracheophyta</taxon>
        <taxon>Spermatophyta</taxon>
        <taxon>Magnoliopsida</taxon>
        <taxon>eudicotyledons</taxon>
        <taxon>Gunneridae</taxon>
        <taxon>Pentapetalae</taxon>
        <taxon>rosids</taxon>
        <taxon>malvids</taxon>
        <taxon>Sapindales</taxon>
        <taxon>Anacardiaceae</taxon>
        <taxon>Pistacia</taxon>
    </lineage>
</organism>
<gene>
    <name evidence="1" type="ORF">Patl1_30807</name>
</gene>
<dbReference type="EMBL" id="CM047907">
    <property type="protein sequence ID" value="KAJ0084786.1"/>
    <property type="molecule type" value="Genomic_DNA"/>
</dbReference>
<reference evidence="2" key="1">
    <citation type="journal article" date="2023" name="G3 (Bethesda)">
        <title>Genome assembly and association tests identify interacting loci associated with vigor, precocity, and sex in interspecific pistachio rootstocks.</title>
        <authorList>
            <person name="Palmer W."/>
            <person name="Jacygrad E."/>
            <person name="Sagayaradj S."/>
            <person name="Cavanaugh K."/>
            <person name="Han R."/>
            <person name="Bertier L."/>
            <person name="Beede B."/>
            <person name="Kafkas S."/>
            <person name="Golino D."/>
            <person name="Preece J."/>
            <person name="Michelmore R."/>
        </authorList>
    </citation>
    <scope>NUCLEOTIDE SEQUENCE [LARGE SCALE GENOMIC DNA]</scope>
</reference>
<evidence type="ECO:0000313" key="1">
    <source>
        <dbReference type="EMBL" id="KAJ0084786.1"/>
    </source>
</evidence>
<sequence length="131" mass="14819">MDDSSYLPLYFRRSGPRQSRSETPVSQLRSSSPSPYKLVHIIPLIVLMSFFILWWFSRPVNLVVKDGRIEEIHPTGTLSLNGAYVELAILPSAKSPVNSSPLNLTRNNETLAHPIYIAHGKQELKAVYSWL</sequence>
<name>A0ACC1AED7_9ROSI</name>
<evidence type="ECO:0000313" key="2">
    <source>
        <dbReference type="Proteomes" id="UP001164250"/>
    </source>
</evidence>
<keyword evidence="2" id="KW-1185">Reference proteome</keyword>
<accession>A0ACC1AED7</accession>
<protein>
    <submittedName>
        <fullName evidence="1">Uncharacterized protein</fullName>
    </submittedName>
</protein>
<comment type="caution">
    <text evidence="1">The sequence shown here is derived from an EMBL/GenBank/DDBJ whole genome shotgun (WGS) entry which is preliminary data.</text>
</comment>